<accession>A0AAJ0MCR3</accession>
<dbReference type="Proteomes" id="UP001275084">
    <property type="component" value="Unassembled WGS sequence"/>
</dbReference>
<evidence type="ECO:0000256" key="1">
    <source>
        <dbReference type="SAM" id="SignalP"/>
    </source>
</evidence>
<dbReference type="AlphaFoldDB" id="A0AAJ0MCR3"/>
<feature type="signal peptide" evidence="1">
    <location>
        <begin position="1"/>
        <end position="21"/>
    </location>
</feature>
<comment type="caution">
    <text evidence="2">The sequence shown here is derived from an EMBL/GenBank/DDBJ whole genome shotgun (WGS) entry which is preliminary data.</text>
</comment>
<sequence length="121" mass="13267">MLPLLAKSIFAMLVFACGAAASHSVPSMALSLPVMSNSLHMAADGCTACAWSSSCQERQEQRKSPVTMLQSRCATERSTYLRTGQTPQRLGGLFVPEIVQNMVQYSMRTNTKHQNAGTRNW</sequence>
<organism evidence="2 3">
    <name type="scientific">Lasiosphaeria hispida</name>
    <dbReference type="NCBI Taxonomy" id="260671"/>
    <lineage>
        <taxon>Eukaryota</taxon>
        <taxon>Fungi</taxon>
        <taxon>Dikarya</taxon>
        <taxon>Ascomycota</taxon>
        <taxon>Pezizomycotina</taxon>
        <taxon>Sordariomycetes</taxon>
        <taxon>Sordariomycetidae</taxon>
        <taxon>Sordariales</taxon>
        <taxon>Lasiosphaeriaceae</taxon>
        <taxon>Lasiosphaeria</taxon>
    </lineage>
</organism>
<dbReference type="EMBL" id="JAUIQD010000005">
    <property type="protein sequence ID" value="KAK3349778.1"/>
    <property type="molecule type" value="Genomic_DNA"/>
</dbReference>
<feature type="chain" id="PRO_5042489341" description="Secreted protein" evidence="1">
    <location>
        <begin position="22"/>
        <end position="121"/>
    </location>
</feature>
<evidence type="ECO:0000313" key="2">
    <source>
        <dbReference type="EMBL" id="KAK3349778.1"/>
    </source>
</evidence>
<reference evidence="2" key="1">
    <citation type="journal article" date="2023" name="Mol. Phylogenet. Evol.">
        <title>Genome-scale phylogeny and comparative genomics of the fungal order Sordariales.</title>
        <authorList>
            <person name="Hensen N."/>
            <person name="Bonometti L."/>
            <person name="Westerberg I."/>
            <person name="Brannstrom I.O."/>
            <person name="Guillou S."/>
            <person name="Cros-Aarteil S."/>
            <person name="Calhoun S."/>
            <person name="Haridas S."/>
            <person name="Kuo A."/>
            <person name="Mondo S."/>
            <person name="Pangilinan J."/>
            <person name="Riley R."/>
            <person name="LaButti K."/>
            <person name="Andreopoulos B."/>
            <person name="Lipzen A."/>
            <person name="Chen C."/>
            <person name="Yan M."/>
            <person name="Daum C."/>
            <person name="Ng V."/>
            <person name="Clum A."/>
            <person name="Steindorff A."/>
            <person name="Ohm R.A."/>
            <person name="Martin F."/>
            <person name="Silar P."/>
            <person name="Natvig D.O."/>
            <person name="Lalanne C."/>
            <person name="Gautier V."/>
            <person name="Ament-Velasquez S.L."/>
            <person name="Kruys A."/>
            <person name="Hutchinson M.I."/>
            <person name="Powell A.J."/>
            <person name="Barry K."/>
            <person name="Miller A.N."/>
            <person name="Grigoriev I.V."/>
            <person name="Debuchy R."/>
            <person name="Gladieux P."/>
            <person name="Hiltunen Thoren M."/>
            <person name="Johannesson H."/>
        </authorList>
    </citation>
    <scope>NUCLEOTIDE SEQUENCE</scope>
    <source>
        <strain evidence="2">CBS 955.72</strain>
    </source>
</reference>
<reference evidence="2" key="2">
    <citation type="submission" date="2023-06" db="EMBL/GenBank/DDBJ databases">
        <authorList>
            <consortium name="Lawrence Berkeley National Laboratory"/>
            <person name="Haridas S."/>
            <person name="Hensen N."/>
            <person name="Bonometti L."/>
            <person name="Westerberg I."/>
            <person name="Brannstrom I.O."/>
            <person name="Guillou S."/>
            <person name="Cros-Aarteil S."/>
            <person name="Calhoun S."/>
            <person name="Kuo A."/>
            <person name="Mondo S."/>
            <person name="Pangilinan J."/>
            <person name="Riley R."/>
            <person name="Labutti K."/>
            <person name="Andreopoulos B."/>
            <person name="Lipzen A."/>
            <person name="Chen C."/>
            <person name="Yanf M."/>
            <person name="Daum C."/>
            <person name="Ng V."/>
            <person name="Clum A."/>
            <person name="Steindorff A."/>
            <person name="Ohm R."/>
            <person name="Martin F."/>
            <person name="Silar P."/>
            <person name="Natvig D."/>
            <person name="Lalanne C."/>
            <person name="Gautier V."/>
            <person name="Ament-Velasquez S.L."/>
            <person name="Kruys A."/>
            <person name="Hutchinson M.I."/>
            <person name="Powell A.J."/>
            <person name="Barry K."/>
            <person name="Miller A.N."/>
            <person name="Grigoriev I.V."/>
            <person name="Debuchy R."/>
            <person name="Gladieux P."/>
            <person name="Thoren M.H."/>
            <person name="Johannesson H."/>
        </authorList>
    </citation>
    <scope>NUCLEOTIDE SEQUENCE</scope>
    <source>
        <strain evidence="2">CBS 955.72</strain>
    </source>
</reference>
<keyword evidence="1" id="KW-0732">Signal</keyword>
<keyword evidence="3" id="KW-1185">Reference proteome</keyword>
<proteinExistence type="predicted"/>
<name>A0AAJ0MCR3_9PEZI</name>
<protein>
    <recommendedName>
        <fullName evidence="4">Secreted protein</fullName>
    </recommendedName>
</protein>
<evidence type="ECO:0000313" key="3">
    <source>
        <dbReference type="Proteomes" id="UP001275084"/>
    </source>
</evidence>
<gene>
    <name evidence="2" type="ORF">B0T25DRAFT_249274</name>
</gene>
<evidence type="ECO:0008006" key="4">
    <source>
        <dbReference type="Google" id="ProtNLM"/>
    </source>
</evidence>